<dbReference type="Proteomes" id="UP000694001">
    <property type="component" value="Chromosome"/>
</dbReference>
<evidence type="ECO:0000313" key="2">
    <source>
        <dbReference type="Proteomes" id="UP000694001"/>
    </source>
</evidence>
<dbReference type="KEGG" id="elio:KO353_05510"/>
<keyword evidence="2" id="KW-1185">Reference proteome</keyword>
<protein>
    <submittedName>
        <fullName evidence="1">Uncharacterized protein</fullName>
    </submittedName>
</protein>
<dbReference type="RefSeq" id="WP_218286721.1">
    <property type="nucleotide sequence ID" value="NZ_CP076448.1"/>
</dbReference>
<proteinExistence type="predicted"/>
<name>A0A975U3L2_9PROT</name>
<accession>A0A975U3L2</accession>
<evidence type="ECO:0000313" key="1">
    <source>
        <dbReference type="EMBL" id="QXM25665.1"/>
    </source>
</evidence>
<organism evidence="1 2">
    <name type="scientific">Elioraea tepida</name>
    <dbReference type="NCBI Taxonomy" id="2843330"/>
    <lineage>
        <taxon>Bacteria</taxon>
        <taxon>Pseudomonadati</taxon>
        <taxon>Pseudomonadota</taxon>
        <taxon>Alphaproteobacteria</taxon>
        <taxon>Acetobacterales</taxon>
        <taxon>Elioraeaceae</taxon>
        <taxon>Elioraea</taxon>
    </lineage>
</organism>
<gene>
    <name evidence="1" type="ORF">KO353_05510</name>
</gene>
<reference evidence="1" key="1">
    <citation type="submission" date="2021-06" db="EMBL/GenBank/DDBJ databases">
        <title>Elioraea tepida, sp. nov., a moderately thermophilic aerobic anoxygenic phototrophic bacterium isolated from an alkaline siliceous hot spring mat community in Yellowstone National Park, WY, USA.</title>
        <authorList>
            <person name="Saini M.K."/>
            <person name="Yoshida S."/>
            <person name="Sebastian A."/>
            <person name="Hirose S."/>
            <person name="Hara E."/>
            <person name="Tamaki H."/>
            <person name="Soulier N.T."/>
            <person name="Albert I."/>
            <person name="Hanada S."/>
            <person name="Bryant D.A."/>
            <person name="Tank M."/>
        </authorList>
    </citation>
    <scope>NUCLEOTIDE SEQUENCE</scope>
    <source>
        <strain evidence="1">MS-P2</strain>
    </source>
</reference>
<dbReference type="EMBL" id="CP076448">
    <property type="protein sequence ID" value="QXM25665.1"/>
    <property type="molecule type" value="Genomic_DNA"/>
</dbReference>
<dbReference type="AlphaFoldDB" id="A0A975U3L2"/>
<sequence length="94" mass="9914">MPTKLDPVLAAMLEDPALEADRELTVMIGLAAAPTERTLAELRALGLSVRSVVGDVLTGSARLGRIVEISAHPAIVRIEAATPLHPEDTPRQAV</sequence>